<proteinExistence type="inferred from homology"/>
<evidence type="ECO:0000256" key="4">
    <source>
        <dbReference type="ARBA" id="ARBA00022519"/>
    </source>
</evidence>
<dbReference type="InterPro" id="IPR055348">
    <property type="entry name" value="DctQ"/>
</dbReference>
<comment type="similarity">
    <text evidence="8 9">Belongs to the TRAP transporter small permease family.</text>
</comment>
<dbReference type="PANTHER" id="PTHR35011">
    <property type="entry name" value="2,3-DIKETO-L-GULONATE TRAP TRANSPORTER SMALL PERMEASE PROTEIN YIAM"/>
    <property type="match status" value="1"/>
</dbReference>
<keyword evidence="5 9" id="KW-0812">Transmembrane</keyword>
<keyword evidence="3" id="KW-1003">Cell membrane</keyword>
<evidence type="ECO:0000256" key="5">
    <source>
        <dbReference type="ARBA" id="ARBA00022692"/>
    </source>
</evidence>
<reference evidence="11 12" key="1">
    <citation type="submission" date="2016-10" db="EMBL/GenBank/DDBJ databases">
        <authorList>
            <person name="de Groot N.N."/>
        </authorList>
    </citation>
    <scope>NUCLEOTIDE SEQUENCE [LARGE SCALE GENOMIC DNA]</scope>
    <source>
        <strain evidence="11 12">DSM 19219</strain>
    </source>
</reference>
<protein>
    <recommendedName>
        <fullName evidence="9">TRAP transporter small permease protein</fullName>
    </recommendedName>
</protein>
<keyword evidence="12" id="KW-1185">Reference proteome</keyword>
<dbReference type="RefSeq" id="WP_092571466.1">
    <property type="nucleotide sequence ID" value="NZ_BMXH01000015.1"/>
</dbReference>
<keyword evidence="7 9" id="KW-0472">Membrane</keyword>
<feature type="transmembrane region" description="Helical" evidence="9">
    <location>
        <begin position="50"/>
        <end position="71"/>
    </location>
</feature>
<keyword evidence="4 9" id="KW-0997">Cell inner membrane</keyword>
<dbReference type="AlphaFoldDB" id="A0A1H3FQ46"/>
<feature type="transmembrane region" description="Helical" evidence="9">
    <location>
        <begin position="86"/>
        <end position="103"/>
    </location>
</feature>
<keyword evidence="2 9" id="KW-0813">Transport</keyword>
<dbReference type="GO" id="GO:0005886">
    <property type="term" value="C:plasma membrane"/>
    <property type="evidence" value="ECO:0007669"/>
    <property type="project" value="UniProtKB-SubCell"/>
</dbReference>
<dbReference type="OrthoDB" id="5878939at2"/>
<evidence type="ECO:0000256" key="2">
    <source>
        <dbReference type="ARBA" id="ARBA00022448"/>
    </source>
</evidence>
<evidence type="ECO:0000256" key="6">
    <source>
        <dbReference type="ARBA" id="ARBA00022989"/>
    </source>
</evidence>
<feature type="transmembrane region" description="Helical" evidence="9">
    <location>
        <begin position="166"/>
        <end position="187"/>
    </location>
</feature>
<keyword evidence="6 9" id="KW-1133">Transmembrane helix</keyword>
<comment type="subcellular location">
    <subcellularLocation>
        <location evidence="1 9">Cell inner membrane</location>
        <topology evidence="1 9">Multi-pass membrane protein</topology>
    </subcellularLocation>
</comment>
<comment type="subunit">
    <text evidence="9">The complex comprises the extracytoplasmic solute receptor protein and the two transmembrane proteins.</text>
</comment>
<evidence type="ECO:0000313" key="11">
    <source>
        <dbReference type="EMBL" id="SDX93126.1"/>
    </source>
</evidence>
<name>A0A1H3FQ46_9GAMM</name>
<gene>
    <name evidence="11" type="ORF">SAMN05443545_108111</name>
</gene>
<evidence type="ECO:0000256" key="3">
    <source>
        <dbReference type="ARBA" id="ARBA00022475"/>
    </source>
</evidence>
<dbReference type="Pfam" id="PF04290">
    <property type="entry name" value="DctQ"/>
    <property type="match status" value="1"/>
</dbReference>
<feature type="domain" description="Tripartite ATP-independent periplasmic transporters DctQ component" evidence="10">
    <location>
        <begin position="62"/>
        <end position="189"/>
    </location>
</feature>
<evidence type="ECO:0000256" key="1">
    <source>
        <dbReference type="ARBA" id="ARBA00004429"/>
    </source>
</evidence>
<dbReference type="GO" id="GO:0022857">
    <property type="term" value="F:transmembrane transporter activity"/>
    <property type="evidence" value="ECO:0007669"/>
    <property type="project" value="UniProtKB-UniRule"/>
</dbReference>
<evidence type="ECO:0000256" key="9">
    <source>
        <dbReference type="RuleBase" id="RU369079"/>
    </source>
</evidence>
<comment type="function">
    <text evidence="9">Part of the tripartite ATP-independent periplasmic (TRAP) transport system.</text>
</comment>
<evidence type="ECO:0000256" key="7">
    <source>
        <dbReference type="ARBA" id="ARBA00023136"/>
    </source>
</evidence>
<evidence type="ECO:0000259" key="10">
    <source>
        <dbReference type="Pfam" id="PF04290"/>
    </source>
</evidence>
<organism evidence="11 12">
    <name type="scientific">Aidingimonas halophila</name>
    <dbReference type="NCBI Taxonomy" id="574349"/>
    <lineage>
        <taxon>Bacteria</taxon>
        <taxon>Pseudomonadati</taxon>
        <taxon>Pseudomonadota</taxon>
        <taxon>Gammaproteobacteria</taxon>
        <taxon>Oceanospirillales</taxon>
        <taxon>Halomonadaceae</taxon>
        <taxon>Aidingimonas</taxon>
    </lineage>
</organism>
<dbReference type="InterPro" id="IPR007387">
    <property type="entry name" value="TRAP_DctQ"/>
</dbReference>
<dbReference type="Proteomes" id="UP000198500">
    <property type="component" value="Unassembled WGS sequence"/>
</dbReference>
<accession>A0A1H3FQ46</accession>
<feature type="transmembrane region" description="Helical" evidence="9">
    <location>
        <begin position="124"/>
        <end position="146"/>
    </location>
</feature>
<dbReference type="STRING" id="574349.SAMN05443545_108111"/>
<evidence type="ECO:0000313" key="12">
    <source>
        <dbReference type="Proteomes" id="UP000198500"/>
    </source>
</evidence>
<dbReference type="EMBL" id="FNNI01000008">
    <property type="protein sequence ID" value="SDX93126.1"/>
    <property type="molecule type" value="Genomic_DNA"/>
</dbReference>
<evidence type="ECO:0000256" key="8">
    <source>
        <dbReference type="ARBA" id="ARBA00038436"/>
    </source>
</evidence>
<sequence>MDSRRGQEQNVEGAGVETPDRQVIDELDVLSSVPKLGGTFGRVIGWFDTLFAWLATLALVGIAGTVILQIVGRLALPFAISWTEELSRYLFIYMVALAAGLVIRHQRNVSVELFHHWLGPRGRAGYQVLICLLVGSFAAISIPYAWVYAENGAWQTSPTLRVPMIYVFFSTVVLFSVVVFYSVIGFIEGVVAMRHPSVTDRETS</sequence>